<sequence>MKNSVIFTSVLALALTCTNTVHAKVYKWVTEDGTVVYSDQPHPEAEVLNIEPLHPYKAPSYNQPQETTIESEKAQVNATSRYSSVTIDSPEHEANIQGSAGSFTVAVSSNPALKKGDKYQLLIDGKALGAPTNLTQFNVQNINRGEHSIAVQILDKQGENVITSPSITVFIHRPTVKRKTPK</sequence>
<gene>
    <name evidence="3" type="ORF">GCM10007876_39790</name>
</gene>
<dbReference type="AlphaFoldDB" id="A0AA37SFY4"/>
<dbReference type="EMBL" id="BSNM01000027">
    <property type="protein sequence ID" value="GLQ33499.1"/>
    <property type="molecule type" value="Genomic_DNA"/>
</dbReference>
<dbReference type="Proteomes" id="UP001161389">
    <property type="component" value="Unassembled WGS sequence"/>
</dbReference>
<feature type="chain" id="PRO_5041449831" description="DUF4124 domain-containing protein" evidence="1">
    <location>
        <begin position="24"/>
        <end position="182"/>
    </location>
</feature>
<accession>A0AA37SFY4</accession>
<reference evidence="3" key="1">
    <citation type="journal article" date="2014" name="Int. J. Syst. Evol. Microbiol.">
        <title>Complete genome sequence of Corynebacterium casei LMG S-19264T (=DSM 44701T), isolated from a smear-ripened cheese.</title>
        <authorList>
            <consortium name="US DOE Joint Genome Institute (JGI-PGF)"/>
            <person name="Walter F."/>
            <person name="Albersmeier A."/>
            <person name="Kalinowski J."/>
            <person name="Ruckert C."/>
        </authorList>
    </citation>
    <scope>NUCLEOTIDE SEQUENCE</scope>
    <source>
        <strain evidence="3">NBRC 110071</strain>
    </source>
</reference>
<evidence type="ECO:0000256" key="1">
    <source>
        <dbReference type="SAM" id="SignalP"/>
    </source>
</evidence>
<evidence type="ECO:0000313" key="4">
    <source>
        <dbReference type="Proteomes" id="UP001161389"/>
    </source>
</evidence>
<dbReference type="RefSeq" id="WP_284383946.1">
    <property type="nucleotide sequence ID" value="NZ_BSNM01000027.1"/>
</dbReference>
<protein>
    <recommendedName>
        <fullName evidence="2">DUF4124 domain-containing protein</fullName>
    </recommendedName>
</protein>
<keyword evidence="1" id="KW-0732">Signal</keyword>
<reference evidence="3" key="2">
    <citation type="submission" date="2023-01" db="EMBL/GenBank/DDBJ databases">
        <title>Draft genome sequence of Litoribrevibacter albus strain NBRC 110071.</title>
        <authorList>
            <person name="Sun Q."/>
            <person name="Mori K."/>
        </authorList>
    </citation>
    <scope>NUCLEOTIDE SEQUENCE</scope>
    <source>
        <strain evidence="3">NBRC 110071</strain>
    </source>
</reference>
<dbReference type="Gene3D" id="2.60.40.10">
    <property type="entry name" value="Immunoglobulins"/>
    <property type="match status" value="1"/>
</dbReference>
<evidence type="ECO:0000259" key="2">
    <source>
        <dbReference type="Pfam" id="PF13511"/>
    </source>
</evidence>
<dbReference type="InterPro" id="IPR025392">
    <property type="entry name" value="DUF4124"/>
</dbReference>
<dbReference type="InterPro" id="IPR013783">
    <property type="entry name" value="Ig-like_fold"/>
</dbReference>
<dbReference type="Pfam" id="PF13511">
    <property type="entry name" value="DUF4124"/>
    <property type="match status" value="1"/>
</dbReference>
<feature type="signal peptide" evidence="1">
    <location>
        <begin position="1"/>
        <end position="23"/>
    </location>
</feature>
<name>A0AA37SFY4_9GAMM</name>
<feature type="domain" description="DUF4124" evidence="2">
    <location>
        <begin position="14"/>
        <end position="65"/>
    </location>
</feature>
<evidence type="ECO:0000313" key="3">
    <source>
        <dbReference type="EMBL" id="GLQ33499.1"/>
    </source>
</evidence>
<proteinExistence type="predicted"/>
<organism evidence="3 4">
    <name type="scientific">Litoribrevibacter albus</name>
    <dbReference type="NCBI Taxonomy" id="1473156"/>
    <lineage>
        <taxon>Bacteria</taxon>
        <taxon>Pseudomonadati</taxon>
        <taxon>Pseudomonadota</taxon>
        <taxon>Gammaproteobacteria</taxon>
        <taxon>Oceanospirillales</taxon>
        <taxon>Oceanospirillaceae</taxon>
        <taxon>Litoribrevibacter</taxon>
    </lineage>
</organism>
<keyword evidence="4" id="KW-1185">Reference proteome</keyword>
<comment type="caution">
    <text evidence="3">The sequence shown here is derived from an EMBL/GenBank/DDBJ whole genome shotgun (WGS) entry which is preliminary data.</text>
</comment>